<gene>
    <name evidence="4" type="ORF">M408DRAFT_332082</name>
</gene>
<proteinExistence type="predicted"/>
<dbReference type="Proteomes" id="UP000054097">
    <property type="component" value="Unassembled WGS sequence"/>
</dbReference>
<dbReference type="OrthoDB" id="3248936at2759"/>
<feature type="domain" description="Dynamin N-terminal" evidence="3">
    <location>
        <begin position="357"/>
        <end position="590"/>
    </location>
</feature>
<dbReference type="Pfam" id="PF00350">
    <property type="entry name" value="Dynamin_N"/>
    <property type="match status" value="1"/>
</dbReference>
<keyword evidence="1" id="KW-0175">Coiled coil</keyword>
<keyword evidence="2" id="KW-1133">Transmembrane helix</keyword>
<reference evidence="4 5" key="1">
    <citation type="submission" date="2014-04" db="EMBL/GenBank/DDBJ databases">
        <authorList>
            <consortium name="DOE Joint Genome Institute"/>
            <person name="Kuo A."/>
            <person name="Zuccaro A."/>
            <person name="Kohler A."/>
            <person name="Nagy L.G."/>
            <person name="Floudas D."/>
            <person name="Copeland A."/>
            <person name="Barry K.W."/>
            <person name="Cichocki N."/>
            <person name="Veneault-Fourrey C."/>
            <person name="LaButti K."/>
            <person name="Lindquist E.A."/>
            <person name="Lipzen A."/>
            <person name="Lundell T."/>
            <person name="Morin E."/>
            <person name="Murat C."/>
            <person name="Sun H."/>
            <person name="Tunlid A."/>
            <person name="Henrissat B."/>
            <person name="Grigoriev I.V."/>
            <person name="Hibbett D.S."/>
            <person name="Martin F."/>
            <person name="Nordberg H.P."/>
            <person name="Cantor M.N."/>
            <person name="Hua S.X."/>
        </authorList>
    </citation>
    <scope>NUCLEOTIDE SEQUENCE [LARGE SCALE GENOMIC DNA]</scope>
    <source>
        <strain evidence="4 5">MAFF 305830</strain>
    </source>
</reference>
<keyword evidence="2" id="KW-0472">Membrane</keyword>
<dbReference type="AlphaFoldDB" id="A0A0C3AGU2"/>
<feature type="transmembrane region" description="Helical" evidence="2">
    <location>
        <begin position="1007"/>
        <end position="1028"/>
    </location>
</feature>
<accession>A0A0C3AGU2</accession>
<evidence type="ECO:0000256" key="2">
    <source>
        <dbReference type="SAM" id="Phobius"/>
    </source>
</evidence>
<dbReference type="EMBL" id="KN824330">
    <property type="protein sequence ID" value="KIM23880.1"/>
    <property type="molecule type" value="Genomic_DNA"/>
</dbReference>
<evidence type="ECO:0000313" key="5">
    <source>
        <dbReference type="Proteomes" id="UP000054097"/>
    </source>
</evidence>
<protein>
    <recommendedName>
        <fullName evidence="3">Dynamin N-terminal domain-containing protein</fullName>
    </recommendedName>
</protein>
<feature type="coiled-coil region" evidence="1">
    <location>
        <begin position="754"/>
        <end position="781"/>
    </location>
</feature>
<organism evidence="4 5">
    <name type="scientific">Serendipita vermifera MAFF 305830</name>
    <dbReference type="NCBI Taxonomy" id="933852"/>
    <lineage>
        <taxon>Eukaryota</taxon>
        <taxon>Fungi</taxon>
        <taxon>Dikarya</taxon>
        <taxon>Basidiomycota</taxon>
        <taxon>Agaricomycotina</taxon>
        <taxon>Agaricomycetes</taxon>
        <taxon>Sebacinales</taxon>
        <taxon>Serendipitaceae</taxon>
        <taxon>Serendipita</taxon>
    </lineage>
</organism>
<evidence type="ECO:0000313" key="4">
    <source>
        <dbReference type="EMBL" id="KIM23880.1"/>
    </source>
</evidence>
<dbReference type="HOGENOM" id="CLU_279531_0_0_1"/>
<dbReference type="Gene3D" id="3.40.50.300">
    <property type="entry name" value="P-loop containing nucleotide triphosphate hydrolases"/>
    <property type="match status" value="1"/>
</dbReference>
<dbReference type="InterPro" id="IPR027417">
    <property type="entry name" value="P-loop_NTPase"/>
</dbReference>
<name>A0A0C3AGU2_SERVB</name>
<keyword evidence="5" id="KW-1185">Reference proteome</keyword>
<evidence type="ECO:0000256" key="1">
    <source>
        <dbReference type="SAM" id="Coils"/>
    </source>
</evidence>
<reference evidence="5" key="2">
    <citation type="submission" date="2015-01" db="EMBL/GenBank/DDBJ databases">
        <title>Evolutionary Origins and Diversification of the Mycorrhizal Mutualists.</title>
        <authorList>
            <consortium name="DOE Joint Genome Institute"/>
            <consortium name="Mycorrhizal Genomics Consortium"/>
            <person name="Kohler A."/>
            <person name="Kuo A."/>
            <person name="Nagy L.G."/>
            <person name="Floudas D."/>
            <person name="Copeland A."/>
            <person name="Barry K.W."/>
            <person name="Cichocki N."/>
            <person name="Veneault-Fourrey C."/>
            <person name="LaButti K."/>
            <person name="Lindquist E.A."/>
            <person name="Lipzen A."/>
            <person name="Lundell T."/>
            <person name="Morin E."/>
            <person name="Murat C."/>
            <person name="Riley R."/>
            <person name="Ohm R."/>
            <person name="Sun H."/>
            <person name="Tunlid A."/>
            <person name="Henrissat B."/>
            <person name="Grigoriev I.V."/>
            <person name="Hibbett D.S."/>
            <person name="Martin F."/>
        </authorList>
    </citation>
    <scope>NUCLEOTIDE SEQUENCE [LARGE SCALE GENOMIC DNA]</scope>
    <source>
        <strain evidence="5">MAFF 305830</strain>
    </source>
</reference>
<dbReference type="SUPFAM" id="SSF52540">
    <property type="entry name" value="P-loop containing nucleoside triphosphate hydrolases"/>
    <property type="match status" value="1"/>
</dbReference>
<sequence length="1141" mass="129664">METLSAAANALGPMVTTAKEALSLIEIRGRTMKAQNEALNELRISIESLKRDAIGYKMLLESVIKACDKKHLKKLCTMSEGIEAIRNLELALKFTVQLLNQNQTSTYKNIPYGVQLRPGSKRPLIKDLIRSCSSHYVSVEKHTWSSSKLSSPHEDQTDRHMRDTSHDIDMCRNECAGAFKGVWYLYIMYQQAPHWRSSFYNDYRGEELGYALNNVLVAFNKTPFSVSAVGTDYIPTDVLMEFQRSHQCALEHKKIMERAGKAWVDERLDRLINHNRSGRLISKVQALGQIQTSLLELLWTGVVEQLKKCGSQHSSEQEFVLIGSPNLEEAAFKEDLADLEQSLLEAILRAKKQRFAISFCGMVKAGKSLFLNALIGERILPSGELPSTAWPCRLRHVPGQTIPQLEFDDGPFLSGIAALQREKFGAKLRLYQPPSENIYDVMFEGEPEEPSPEEIRLKELHAQWVDLHVATKKNLLEFEKPDFHLPSRATGHEDVKKLLSQLNDIVRLCHKFKLGFDMEDIEWPLLTVEFNSLRGHQMDGIYEFIDLPGIGEKFETFDFESMIRLVAKDSNAIVPIISFKELARSDWKKLPEIMAQGFGGRIGVVVCTHLDHVNVSDLEELLITASKVFWPRNIAMGTQNIIACSSLMGLSARALLDMSTNAKPDFESFWDKQRKKVEYPCAEKILGTGRPKETYDRLSTKTWREELEHNLEESGLPSAINKLTSEMVDQAKQRAYFTEAVAIHKQLRKMNLGLDRELLEARRSKAEFNQAKKEYQAARLEFFGIIESWDVAEYLQVDAYESRMFKGIGALRKRIEMHIKDAISKTLTSWSLRADPSIEQDDSGGILGRESEYAEAKEEDGVTVLVVKSVAHAEEFLRLSQRELQTSLNHEKQEFVAAIRRMAEEARATRFQELKDKFTRIDPLIQAGLREEIIEDLDSQSVDVRQVVFNHIRNEIKTTRTRHTAVTAFRAIEEILAKPLLSQKDETPQLIDEGERKALKTIDDLGFMFRAPLTAIATIPFVFGLPVWPWMVRARSFHLAMDVIESRYREEIANPWLNALQVESWKALRGTIAASTAVAREAVVTAIAREDGRYERESAHKNSPAKAEMLAHVISTQSNLCAAEGALMELQRLLKESIQKS</sequence>
<dbReference type="InterPro" id="IPR045063">
    <property type="entry name" value="Dynamin_N"/>
</dbReference>
<keyword evidence="2" id="KW-0812">Transmembrane</keyword>
<evidence type="ECO:0000259" key="3">
    <source>
        <dbReference type="Pfam" id="PF00350"/>
    </source>
</evidence>